<dbReference type="GO" id="GO:0030261">
    <property type="term" value="P:chromosome condensation"/>
    <property type="evidence" value="ECO:0007669"/>
    <property type="project" value="UniProtKB-KW"/>
</dbReference>
<dbReference type="PRINTS" id="PR01727">
    <property type="entry name" value="DNABINDINGHU"/>
</dbReference>
<dbReference type="GO" id="GO:0030527">
    <property type="term" value="F:structural constituent of chromatin"/>
    <property type="evidence" value="ECO:0007669"/>
    <property type="project" value="InterPro"/>
</dbReference>
<dbReference type="PROSITE" id="PS00045">
    <property type="entry name" value="HISTONE_LIKE"/>
    <property type="match status" value="1"/>
</dbReference>
<comment type="similarity">
    <text evidence="1 4">Belongs to the bacterial histone-like protein family.</text>
</comment>
<dbReference type="EMBL" id="JABAFR010000005">
    <property type="protein sequence ID" value="NME43856.1"/>
    <property type="molecule type" value="Genomic_DNA"/>
</dbReference>
<dbReference type="GeneID" id="77461118"/>
<dbReference type="InterPro" id="IPR020816">
    <property type="entry name" value="Histone-like_DNA-bd_CS"/>
</dbReference>
<reference evidence="5 8" key="2">
    <citation type="submission" date="2020-04" db="EMBL/GenBank/DDBJ databases">
        <authorList>
            <person name="Hitch T.C.A."/>
            <person name="Wylensek D."/>
            <person name="Clavel T."/>
        </authorList>
    </citation>
    <scope>NUCLEOTIDE SEQUENCE [LARGE SCALE GENOMIC DNA]</scope>
    <source>
        <strain evidence="5 8">BSM-383-APC-22F</strain>
    </source>
</reference>
<dbReference type="PANTHER" id="PTHR33175:SF3">
    <property type="entry name" value="DNA-BINDING PROTEIN HU-BETA"/>
    <property type="match status" value="1"/>
</dbReference>
<protein>
    <submittedName>
        <fullName evidence="6">DNA-binding protein HU 1</fullName>
    </submittedName>
    <submittedName>
        <fullName evidence="5">HU family DNA-binding protein</fullName>
    </submittedName>
</protein>
<keyword evidence="2" id="KW-0226">DNA condensation</keyword>
<dbReference type="CDD" id="cd13831">
    <property type="entry name" value="HU"/>
    <property type="match status" value="1"/>
</dbReference>
<dbReference type="PANTHER" id="PTHR33175">
    <property type="entry name" value="DNA-BINDING PROTEIN HU"/>
    <property type="match status" value="1"/>
</dbReference>
<evidence type="ECO:0000256" key="2">
    <source>
        <dbReference type="ARBA" id="ARBA00023067"/>
    </source>
</evidence>
<dbReference type="SUPFAM" id="SSF47729">
    <property type="entry name" value="IHF-like DNA-binding proteins"/>
    <property type="match status" value="1"/>
</dbReference>
<dbReference type="GO" id="GO:0003677">
    <property type="term" value="F:DNA binding"/>
    <property type="evidence" value="ECO:0007669"/>
    <property type="project" value="UniProtKB-KW"/>
</dbReference>
<keyword evidence="7" id="KW-1185">Reference proteome</keyword>
<accession>A0A380LH64</accession>
<dbReference type="InterPro" id="IPR000119">
    <property type="entry name" value="Hist_DNA-bd"/>
</dbReference>
<dbReference type="Pfam" id="PF00216">
    <property type="entry name" value="Bac_DNA_binding"/>
    <property type="match status" value="1"/>
</dbReference>
<sequence>MSEVVSKKDLVEKMAEECGVSKKDATAYVKFLLDEITNTLVQKGTVDLNGFGKFTVTERAARKGINPLTKESIEIPASNAVKFKPSKALKDAVK</sequence>
<evidence type="ECO:0000313" key="7">
    <source>
        <dbReference type="Proteomes" id="UP000255523"/>
    </source>
</evidence>
<evidence type="ECO:0000256" key="3">
    <source>
        <dbReference type="ARBA" id="ARBA00023125"/>
    </source>
</evidence>
<dbReference type="OrthoDB" id="9799835at2"/>
<keyword evidence="3 6" id="KW-0238">DNA-binding</keyword>
<dbReference type="Proteomes" id="UP000540014">
    <property type="component" value="Unassembled WGS sequence"/>
</dbReference>
<dbReference type="RefSeq" id="WP_022790277.1">
    <property type="nucleotide sequence ID" value="NZ_JABAFR010000005.1"/>
</dbReference>
<evidence type="ECO:0000313" key="8">
    <source>
        <dbReference type="Proteomes" id="UP000540014"/>
    </source>
</evidence>
<evidence type="ECO:0000256" key="1">
    <source>
        <dbReference type="ARBA" id="ARBA00010529"/>
    </source>
</evidence>
<reference evidence="6 7" key="1">
    <citation type="submission" date="2018-06" db="EMBL/GenBank/DDBJ databases">
        <authorList>
            <consortium name="Pathogen Informatics"/>
            <person name="Doyle S."/>
        </authorList>
    </citation>
    <scope>NUCLEOTIDE SEQUENCE [LARGE SCALE GENOMIC DNA]</scope>
    <source>
        <strain evidence="6 7">NCTC11087</strain>
    </source>
</reference>
<organism evidence="6 7">
    <name type="scientific">Faecalicoccus pleomorphus</name>
    <dbReference type="NCBI Taxonomy" id="1323"/>
    <lineage>
        <taxon>Bacteria</taxon>
        <taxon>Bacillati</taxon>
        <taxon>Bacillota</taxon>
        <taxon>Erysipelotrichia</taxon>
        <taxon>Erysipelotrichales</taxon>
        <taxon>Erysipelotrichaceae</taxon>
        <taxon>Faecalicoccus</taxon>
    </lineage>
</organism>
<dbReference type="InterPro" id="IPR010992">
    <property type="entry name" value="IHF-like_DNA-bd_dom_sf"/>
</dbReference>
<dbReference type="Proteomes" id="UP000255523">
    <property type="component" value="Unassembled WGS sequence"/>
</dbReference>
<evidence type="ECO:0000313" key="6">
    <source>
        <dbReference type="EMBL" id="SUO03264.1"/>
    </source>
</evidence>
<dbReference type="SMART" id="SM00411">
    <property type="entry name" value="BHL"/>
    <property type="match status" value="1"/>
</dbReference>
<name>A0A380LH64_9FIRM</name>
<proteinExistence type="inferred from homology"/>
<evidence type="ECO:0000313" key="5">
    <source>
        <dbReference type="EMBL" id="NME43856.1"/>
    </source>
</evidence>
<dbReference type="Gene3D" id="4.10.520.10">
    <property type="entry name" value="IHF-like DNA-binding proteins"/>
    <property type="match status" value="1"/>
</dbReference>
<dbReference type="EMBL" id="UHFX01000003">
    <property type="protein sequence ID" value="SUO03264.1"/>
    <property type="molecule type" value="Genomic_DNA"/>
</dbReference>
<dbReference type="AlphaFoldDB" id="A0A380LH64"/>
<gene>
    <name evidence="6" type="primary">hupB_1</name>
    <name evidence="5" type="ORF">HF861_03030</name>
    <name evidence="6" type="ORF">NCTC11087_00120</name>
</gene>
<evidence type="ECO:0000256" key="4">
    <source>
        <dbReference type="RuleBase" id="RU003939"/>
    </source>
</evidence>